<sequence>MGKRKSTHINISLQERNINWMLTCSDPTPLAFFQHIFPTHRGQAIEKYLQIFASIHEEINSFAQNMTFPFSSESENSRKRKIGDQSGGELHDDYESERDALSNSSDEETSESEDDDIEDNSEDHGSKNGGESEDVEEDNRVKIDKNEFVQAFENTGIIKIKIKKYWKSGQKYCDDQKIKELFNDEEWMELTKDHLGIPQVSLYIASEKNLKQLREANDDSPLQRNHYEYWYNIAFFGTCIDILFRDSKLGTDVKRSEAPSYASSNLKNRNKRTKRKLSGRKIDGIIYLIEELHEIGVIEGARSYAGVHDKKYLSEYFKLPKSLRNMLADLIRALNYDDNKTTKIQVFGIIHLGLRVQFSRLWRVGGSITIFKKDHPLYELPHNFSIDKFKHILKFLISIYQYKNNIQVLREEDPEEDQKENILLNELLNVGQQQVPPSNTNVNYFADCFRTPRKPRQKKGERNGDDAFETVRHEELTREKIVKNTVESFYYGKGKAKFNIVVRLGFLRTTSWIWISRSLPGLGFQLDHEGTHLPGPVRIDCCTNGLGIQFLGGSVDKEFTDR</sequence>
<feature type="compositionally biased region" description="Basic and acidic residues" evidence="1">
    <location>
        <begin position="89"/>
        <end position="100"/>
    </location>
</feature>
<feature type="compositionally biased region" description="Acidic residues" evidence="1">
    <location>
        <begin position="105"/>
        <end position="121"/>
    </location>
</feature>
<evidence type="ECO:0000313" key="3">
    <source>
        <dbReference type="Proteomes" id="UP000615446"/>
    </source>
</evidence>
<comment type="caution">
    <text evidence="2">The sequence shown here is derived from an EMBL/GenBank/DDBJ whole genome shotgun (WGS) entry which is preliminary data.</text>
</comment>
<evidence type="ECO:0000313" key="2">
    <source>
        <dbReference type="EMBL" id="GES76153.1"/>
    </source>
</evidence>
<evidence type="ECO:0000256" key="1">
    <source>
        <dbReference type="SAM" id="MobiDB-lite"/>
    </source>
</evidence>
<dbReference type="AlphaFoldDB" id="A0A8H3KY96"/>
<dbReference type="Proteomes" id="UP000615446">
    <property type="component" value="Unassembled WGS sequence"/>
</dbReference>
<organism evidence="2 3">
    <name type="scientific">Rhizophagus clarus</name>
    <dbReference type="NCBI Taxonomy" id="94130"/>
    <lineage>
        <taxon>Eukaryota</taxon>
        <taxon>Fungi</taxon>
        <taxon>Fungi incertae sedis</taxon>
        <taxon>Mucoromycota</taxon>
        <taxon>Glomeromycotina</taxon>
        <taxon>Glomeromycetes</taxon>
        <taxon>Glomerales</taxon>
        <taxon>Glomeraceae</taxon>
        <taxon>Rhizophagus</taxon>
    </lineage>
</organism>
<accession>A0A8H3KY96</accession>
<name>A0A8H3KY96_9GLOM</name>
<protein>
    <submittedName>
        <fullName evidence="2">C2H2-type zinc finger transcription factor</fullName>
    </submittedName>
</protein>
<gene>
    <name evidence="2" type="ORF">RCL2_000356000</name>
</gene>
<dbReference type="OrthoDB" id="2443848at2759"/>
<proteinExistence type="predicted"/>
<dbReference type="EMBL" id="BLAL01000019">
    <property type="protein sequence ID" value="GES76153.1"/>
    <property type="molecule type" value="Genomic_DNA"/>
</dbReference>
<feature type="region of interest" description="Disordered" evidence="1">
    <location>
        <begin position="70"/>
        <end position="140"/>
    </location>
</feature>
<reference evidence="2" key="1">
    <citation type="submission" date="2019-10" db="EMBL/GenBank/DDBJ databases">
        <title>Conservation and host-specific expression of non-tandemly repeated heterogenous ribosome RNA gene in arbuscular mycorrhizal fungi.</title>
        <authorList>
            <person name="Maeda T."/>
            <person name="Kobayashi Y."/>
            <person name="Nakagawa T."/>
            <person name="Ezawa T."/>
            <person name="Yamaguchi K."/>
            <person name="Bino T."/>
            <person name="Nishimoto Y."/>
            <person name="Shigenobu S."/>
            <person name="Kawaguchi M."/>
        </authorList>
    </citation>
    <scope>NUCLEOTIDE SEQUENCE</scope>
    <source>
        <strain evidence="2">HR1</strain>
    </source>
</reference>